<evidence type="ECO:0000259" key="1">
    <source>
        <dbReference type="Pfam" id="PF03432"/>
    </source>
</evidence>
<gene>
    <name evidence="2" type="ORF">H6G14_26220</name>
</gene>
<dbReference type="InterPro" id="IPR005094">
    <property type="entry name" value="Endonuclease_MobA/VirD2"/>
</dbReference>
<evidence type="ECO:0000313" key="2">
    <source>
        <dbReference type="EMBL" id="MBD2254736.1"/>
    </source>
</evidence>
<dbReference type="RefSeq" id="WP_190571111.1">
    <property type="nucleotide sequence ID" value="NZ_JACJQL010000063.1"/>
</dbReference>
<sequence length="153" mass="18133">MELIIIEDSLRDFQPISILDQTQKRLMANIINFSDPISCIINAFQKQSHLRPKLKKFGIYVKLIFKNTQDLLEERFFRQILSQYLEEIGWSDLQYVSFITYSQNSIQIDIIFNRVISPSQIIDLKCLKATKRQYKILRQAYINTCNSIEKSYV</sequence>
<protein>
    <recommendedName>
        <fullName evidence="1">MobA/VirD2-like nuclease domain-containing protein</fullName>
    </recommendedName>
</protein>
<dbReference type="Pfam" id="PF03432">
    <property type="entry name" value="Relaxase"/>
    <property type="match status" value="1"/>
</dbReference>
<dbReference type="Proteomes" id="UP000621307">
    <property type="component" value="Unassembled WGS sequence"/>
</dbReference>
<keyword evidence="3" id="KW-1185">Reference proteome</keyword>
<reference evidence="2 3" key="1">
    <citation type="journal article" date="2020" name="ISME J.">
        <title>Comparative genomics reveals insights into cyanobacterial evolution and habitat adaptation.</title>
        <authorList>
            <person name="Chen M.Y."/>
            <person name="Teng W.K."/>
            <person name="Zhao L."/>
            <person name="Hu C.X."/>
            <person name="Zhou Y.K."/>
            <person name="Han B.P."/>
            <person name="Song L.R."/>
            <person name="Shu W.S."/>
        </authorList>
    </citation>
    <scope>NUCLEOTIDE SEQUENCE [LARGE SCALE GENOMIC DNA]</scope>
    <source>
        <strain evidence="2 3">FACHB-3921</strain>
    </source>
</reference>
<accession>A0ABR8BLE2</accession>
<name>A0ABR8BLE2_9NOSO</name>
<dbReference type="EMBL" id="JACJQL010000063">
    <property type="protein sequence ID" value="MBD2254736.1"/>
    <property type="molecule type" value="Genomic_DNA"/>
</dbReference>
<organism evidence="2 3">
    <name type="scientific">Nostoc parmelioides FACHB-3921</name>
    <dbReference type="NCBI Taxonomy" id="2692909"/>
    <lineage>
        <taxon>Bacteria</taxon>
        <taxon>Bacillati</taxon>
        <taxon>Cyanobacteriota</taxon>
        <taxon>Cyanophyceae</taxon>
        <taxon>Nostocales</taxon>
        <taxon>Nostocaceae</taxon>
        <taxon>Nostoc</taxon>
    </lineage>
</organism>
<proteinExistence type="predicted"/>
<evidence type="ECO:0000313" key="3">
    <source>
        <dbReference type="Proteomes" id="UP000621307"/>
    </source>
</evidence>
<feature type="domain" description="MobA/VirD2-like nuclease" evidence="1">
    <location>
        <begin position="24"/>
        <end position="140"/>
    </location>
</feature>
<comment type="caution">
    <text evidence="2">The sequence shown here is derived from an EMBL/GenBank/DDBJ whole genome shotgun (WGS) entry which is preliminary data.</text>
</comment>